<dbReference type="PANTHER" id="PTHR43273">
    <property type="entry name" value="ANAEROBIC SULFATASE-MATURATING ENZYME HOMOLOG ASLB-RELATED"/>
    <property type="match status" value="1"/>
</dbReference>
<keyword evidence="5" id="KW-0411">Iron-sulfur</keyword>
<dbReference type="InterPro" id="IPR058240">
    <property type="entry name" value="rSAM_sf"/>
</dbReference>
<organism evidence="8 9">
    <name type="scientific">Rhizobium lemnae</name>
    <dbReference type="NCBI Taxonomy" id="1214924"/>
    <lineage>
        <taxon>Bacteria</taxon>
        <taxon>Pseudomonadati</taxon>
        <taxon>Pseudomonadota</taxon>
        <taxon>Alphaproteobacteria</taxon>
        <taxon>Hyphomicrobiales</taxon>
        <taxon>Rhizobiaceae</taxon>
        <taxon>Rhizobium/Agrobacterium group</taxon>
        <taxon>Rhizobium</taxon>
    </lineage>
</organism>
<feature type="domain" description="Radical SAM core" evidence="7">
    <location>
        <begin position="15"/>
        <end position="240"/>
    </location>
</feature>
<evidence type="ECO:0000313" key="9">
    <source>
        <dbReference type="Proteomes" id="UP001595697"/>
    </source>
</evidence>
<keyword evidence="3" id="KW-0479">Metal-binding</keyword>
<dbReference type="PROSITE" id="PS51918">
    <property type="entry name" value="RADICAL_SAM"/>
    <property type="match status" value="1"/>
</dbReference>
<dbReference type="InterPro" id="IPR023867">
    <property type="entry name" value="Sulphatase_maturase_rSAM"/>
</dbReference>
<gene>
    <name evidence="8" type="ORF">ACFOVS_16235</name>
</gene>
<accession>A0ABV8EBL0</accession>
<dbReference type="EMBL" id="JBHSBD010000071">
    <property type="protein sequence ID" value="MFC3969661.1"/>
    <property type="molecule type" value="Genomic_DNA"/>
</dbReference>
<dbReference type="SFLD" id="SFLDG01067">
    <property type="entry name" value="SPASM/twitch_domain_containing"/>
    <property type="match status" value="1"/>
</dbReference>
<proteinExistence type="inferred from homology"/>
<evidence type="ECO:0000259" key="7">
    <source>
        <dbReference type="PROSITE" id="PS51918"/>
    </source>
</evidence>
<reference evidence="9" key="1">
    <citation type="journal article" date="2019" name="Int. J. Syst. Evol. Microbiol.">
        <title>The Global Catalogue of Microorganisms (GCM) 10K type strain sequencing project: providing services to taxonomists for standard genome sequencing and annotation.</title>
        <authorList>
            <consortium name="The Broad Institute Genomics Platform"/>
            <consortium name="The Broad Institute Genome Sequencing Center for Infectious Disease"/>
            <person name="Wu L."/>
            <person name="Ma J."/>
        </authorList>
    </citation>
    <scope>NUCLEOTIDE SEQUENCE [LARGE SCALE GENOMIC DNA]</scope>
    <source>
        <strain evidence="9">TBRC 5781</strain>
    </source>
</reference>
<dbReference type="Pfam" id="PF04055">
    <property type="entry name" value="Radical_SAM"/>
    <property type="match status" value="1"/>
</dbReference>
<comment type="similarity">
    <text evidence="6">Belongs to the radical SAM superfamily. Anaerobic sulfatase-maturating enzyme family.</text>
</comment>
<comment type="cofactor">
    <cofactor evidence="1">
        <name>[4Fe-4S] cluster</name>
        <dbReference type="ChEBI" id="CHEBI:49883"/>
    </cofactor>
</comment>
<dbReference type="PANTHER" id="PTHR43273:SF3">
    <property type="entry name" value="ANAEROBIC SULFATASE-MATURATING ENZYME HOMOLOG ASLB-RELATED"/>
    <property type="match status" value="1"/>
</dbReference>
<evidence type="ECO:0000256" key="1">
    <source>
        <dbReference type="ARBA" id="ARBA00001966"/>
    </source>
</evidence>
<keyword evidence="9" id="KW-1185">Reference proteome</keyword>
<evidence type="ECO:0000256" key="2">
    <source>
        <dbReference type="ARBA" id="ARBA00022691"/>
    </source>
</evidence>
<evidence type="ECO:0000256" key="3">
    <source>
        <dbReference type="ARBA" id="ARBA00022723"/>
    </source>
</evidence>
<keyword evidence="2" id="KW-0949">S-adenosyl-L-methionine</keyword>
<sequence length="341" mass="37963">MSEISPEQRNRLLASINPNSLELILLPTEKCNFRCKYCYEDFAMGRMSPVVVAGIKALIHERSSDLRRLHISWFGGEPLLAKDIVLDVSHFAQHCSFEKGIEYQSSMTTNGFLLTAATHAEMLAAGITQFQISLDGDEKHHDISRPLANGRGTYKTIMQNLSDILASDATFQVTLRLHITNENAEEIFAFYRRIKNEVLADPRVRLFTKVVANLGGPNLEKSILPDGDAGRRVRQEILADYNLNLNKLEAREGDIKVCYAARPNSFVIRSNGDVGKCTVAFHSAHNAVGHIAETGSLGLNKAKLAKWIQGFRDFDKAALHCPAERLRLGLSQTYSELALIP</sequence>
<dbReference type="RefSeq" id="WP_247262914.1">
    <property type="nucleotide sequence ID" value="NZ_JALJQZ010000097.1"/>
</dbReference>
<comment type="caution">
    <text evidence="8">The sequence shown here is derived from an EMBL/GenBank/DDBJ whole genome shotgun (WGS) entry which is preliminary data.</text>
</comment>
<dbReference type="CDD" id="cd01335">
    <property type="entry name" value="Radical_SAM"/>
    <property type="match status" value="1"/>
</dbReference>
<evidence type="ECO:0000256" key="5">
    <source>
        <dbReference type="ARBA" id="ARBA00023014"/>
    </source>
</evidence>
<evidence type="ECO:0000313" key="8">
    <source>
        <dbReference type="EMBL" id="MFC3969661.1"/>
    </source>
</evidence>
<dbReference type="InterPro" id="IPR007197">
    <property type="entry name" value="rSAM"/>
</dbReference>
<dbReference type="SUPFAM" id="SSF102114">
    <property type="entry name" value="Radical SAM enzymes"/>
    <property type="match status" value="1"/>
</dbReference>
<keyword evidence="4" id="KW-0408">Iron</keyword>
<dbReference type="Proteomes" id="UP001595697">
    <property type="component" value="Unassembled WGS sequence"/>
</dbReference>
<evidence type="ECO:0000256" key="6">
    <source>
        <dbReference type="ARBA" id="ARBA00023601"/>
    </source>
</evidence>
<dbReference type="Gene3D" id="3.20.20.70">
    <property type="entry name" value="Aldolase class I"/>
    <property type="match status" value="1"/>
</dbReference>
<evidence type="ECO:0000256" key="4">
    <source>
        <dbReference type="ARBA" id="ARBA00023004"/>
    </source>
</evidence>
<dbReference type="InterPro" id="IPR013785">
    <property type="entry name" value="Aldolase_TIM"/>
</dbReference>
<protein>
    <submittedName>
        <fullName evidence="8">Radical SAM protein</fullName>
    </submittedName>
</protein>
<dbReference type="SFLD" id="SFLDS00029">
    <property type="entry name" value="Radical_SAM"/>
    <property type="match status" value="1"/>
</dbReference>
<name>A0ABV8EBL0_9HYPH</name>